<dbReference type="PANTHER" id="PTHR30055">
    <property type="entry name" value="HTH-TYPE TRANSCRIPTIONAL REGULATOR RUTR"/>
    <property type="match status" value="1"/>
</dbReference>
<keyword evidence="2 4" id="KW-0238">DNA-binding</keyword>
<dbReference type="Gene3D" id="1.10.357.10">
    <property type="entry name" value="Tetracycline Repressor, domain 2"/>
    <property type="match status" value="1"/>
</dbReference>
<keyword evidence="7" id="KW-1185">Reference proteome</keyword>
<organism evidence="6 7">
    <name type="scientific">Mycobacterium servetii</name>
    <dbReference type="NCBI Taxonomy" id="3237418"/>
    <lineage>
        <taxon>Bacteria</taxon>
        <taxon>Bacillati</taxon>
        <taxon>Actinomycetota</taxon>
        <taxon>Actinomycetes</taxon>
        <taxon>Mycobacteriales</taxon>
        <taxon>Mycobacteriaceae</taxon>
        <taxon>Mycobacterium</taxon>
    </lineage>
</organism>
<reference evidence="6 7" key="1">
    <citation type="submission" date="2024-08" db="EMBL/GenBank/DDBJ databases">
        <title>Mycobacterium servetensis sp. nov., a novel rapid-growing mycobacterial species recovered from a human patient in Zaragoza, Spain.</title>
        <authorList>
            <person name="Tristancho-Baro A.I."/>
            <person name="Buenestado-Serrano S."/>
            <person name="Garcia De Viedma D."/>
            <person name="Milagro-Beamonte A."/>
            <person name="Burillo N."/>
            <person name="Sanz S."/>
            <person name="Lopez-Calleja A.I."/>
            <person name="Penas-Utrilla D."/>
            <person name="Guardingo M."/>
            <person name="Garcia M.J."/>
            <person name="Vinuelas-Bayon J."/>
        </authorList>
    </citation>
    <scope>NUCLEOTIDE SEQUENCE [LARGE SCALE GENOMIC DNA]</scope>
    <source>
        <strain evidence="7">HUMS_12744610</strain>
    </source>
</reference>
<dbReference type="PROSITE" id="PS50977">
    <property type="entry name" value="HTH_TETR_2"/>
    <property type="match status" value="1"/>
</dbReference>
<accession>A0ABV4C0B1</accession>
<proteinExistence type="predicted"/>
<dbReference type="EMBL" id="JBGEDP010000001">
    <property type="protein sequence ID" value="MEY8015959.1"/>
    <property type="molecule type" value="Genomic_DNA"/>
</dbReference>
<dbReference type="PANTHER" id="PTHR30055:SF234">
    <property type="entry name" value="HTH-TYPE TRANSCRIPTIONAL REGULATOR BETI"/>
    <property type="match status" value="1"/>
</dbReference>
<dbReference type="Proteomes" id="UP001564760">
    <property type="component" value="Unassembled WGS sequence"/>
</dbReference>
<feature type="DNA-binding region" description="H-T-H motif" evidence="4">
    <location>
        <begin position="38"/>
        <end position="57"/>
    </location>
</feature>
<dbReference type="InterPro" id="IPR001647">
    <property type="entry name" value="HTH_TetR"/>
</dbReference>
<protein>
    <submittedName>
        <fullName evidence="6">TetR/AcrR family transcriptional regulator</fullName>
    </submittedName>
</protein>
<evidence type="ECO:0000256" key="2">
    <source>
        <dbReference type="ARBA" id="ARBA00023125"/>
    </source>
</evidence>
<evidence type="ECO:0000256" key="3">
    <source>
        <dbReference type="ARBA" id="ARBA00023163"/>
    </source>
</evidence>
<evidence type="ECO:0000256" key="1">
    <source>
        <dbReference type="ARBA" id="ARBA00023015"/>
    </source>
</evidence>
<dbReference type="Pfam" id="PF00440">
    <property type="entry name" value="TetR_N"/>
    <property type="match status" value="1"/>
</dbReference>
<comment type="caution">
    <text evidence="6">The sequence shown here is derived from an EMBL/GenBank/DDBJ whole genome shotgun (WGS) entry which is preliminary data.</text>
</comment>
<dbReference type="SUPFAM" id="SSF46689">
    <property type="entry name" value="Homeodomain-like"/>
    <property type="match status" value="1"/>
</dbReference>
<feature type="domain" description="HTH tetR-type" evidence="5">
    <location>
        <begin position="15"/>
        <end position="75"/>
    </location>
</feature>
<evidence type="ECO:0000313" key="6">
    <source>
        <dbReference type="EMBL" id="MEY8015959.1"/>
    </source>
</evidence>
<dbReference type="InterPro" id="IPR009057">
    <property type="entry name" value="Homeodomain-like_sf"/>
</dbReference>
<keyword evidence="3" id="KW-0804">Transcription</keyword>
<evidence type="ECO:0000313" key="7">
    <source>
        <dbReference type="Proteomes" id="UP001564760"/>
    </source>
</evidence>
<gene>
    <name evidence="6" type="ORF">AB8998_13545</name>
</gene>
<sequence>MSAPGKQTRSERRAEQLRLDIAIAARDIFLAQGSTSATVERICEEAGIAPRTFHRHFPVKEDVVMPLFREFGRLSVQVLHHAPSTSNAVDTLVEAFSTEVPKRGQVEMDRRFLALMLNDPQYRLRWLDWGEDLAEPISEFLAARFDLGADPFRRELPAQLVIQCCRHAYVHWVVDGDLRRLKRGLRTGIEMALASLTPGPRMLHT</sequence>
<dbReference type="InterPro" id="IPR050109">
    <property type="entry name" value="HTH-type_TetR-like_transc_reg"/>
</dbReference>
<evidence type="ECO:0000259" key="5">
    <source>
        <dbReference type="PROSITE" id="PS50977"/>
    </source>
</evidence>
<keyword evidence="1" id="KW-0805">Transcription regulation</keyword>
<dbReference type="RefSeq" id="WP_369738389.1">
    <property type="nucleotide sequence ID" value="NZ_JBGEDP010000001.1"/>
</dbReference>
<name>A0ABV4C0B1_9MYCO</name>
<evidence type="ECO:0000256" key="4">
    <source>
        <dbReference type="PROSITE-ProRule" id="PRU00335"/>
    </source>
</evidence>